<dbReference type="AlphaFoldDB" id="M0N3H8"/>
<dbReference type="PATRIC" id="fig|1227456.3.peg.2490"/>
<reference evidence="3 4" key="1">
    <citation type="journal article" date="2014" name="PLoS Genet.">
        <title>Phylogenetically driven sequencing of extremely halophilic archaea reveals strategies for static and dynamic osmo-response.</title>
        <authorList>
            <person name="Becker E.A."/>
            <person name="Seitzer P.M."/>
            <person name="Tritt A."/>
            <person name="Larsen D."/>
            <person name="Krusor M."/>
            <person name="Yao A.I."/>
            <person name="Wu D."/>
            <person name="Madern D."/>
            <person name="Eisen J.A."/>
            <person name="Darling A.E."/>
            <person name="Facciotti M.T."/>
        </authorList>
    </citation>
    <scope>NUCLEOTIDE SEQUENCE [LARGE SCALE GENOMIC DNA]</scope>
    <source>
        <strain evidence="3 4">DSM 8989</strain>
    </source>
</reference>
<comment type="caution">
    <text evidence="3">The sequence shown here is derived from an EMBL/GenBank/DDBJ whole genome shotgun (WGS) entry which is preliminary data.</text>
</comment>
<accession>M0N3H8</accession>
<protein>
    <recommendedName>
        <fullName evidence="5">ABC-2 type transport system permease protein</fullName>
    </recommendedName>
</protein>
<dbReference type="STRING" id="1227456.C450_12310"/>
<feature type="transmembrane region" description="Helical" evidence="2">
    <location>
        <begin position="481"/>
        <end position="504"/>
    </location>
</feature>
<keyword evidence="2" id="KW-1133">Transmembrane helix</keyword>
<evidence type="ECO:0000313" key="3">
    <source>
        <dbReference type="EMBL" id="EMA51260.1"/>
    </source>
</evidence>
<evidence type="ECO:0000256" key="1">
    <source>
        <dbReference type="SAM" id="MobiDB-lite"/>
    </source>
</evidence>
<feature type="transmembrane region" description="Helical" evidence="2">
    <location>
        <begin position="78"/>
        <end position="95"/>
    </location>
</feature>
<feature type="transmembrane region" description="Helical" evidence="2">
    <location>
        <begin position="334"/>
        <end position="355"/>
    </location>
</feature>
<feature type="transmembrane region" description="Helical" evidence="2">
    <location>
        <begin position="361"/>
        <end position="383"/>
    </location>
</feature>
<name>M0N3H8_9EURY</name>
<gene>
    <name evidence="3" type="ORF">C450_12310</name>
</gene>
<feature type="transmembrane region" description="Helical" evidence="2">
    <location>
        <begin position="190"/>
        <end position="210"/>
    </location>
</feature>
<feature type="region of interest" description="Disordered" evidence="1">
    <location>
        <begin position="279"/>
        <end position="298"/>
    </location>
</feature>
<proteinExistence type="predicted"/>
<evidence type="ECO:0000313" key="4">
    <source>
        <dbReference type="Proteomes" id="UP000011625"/>
    </source>
</evidence>
<feature type="transmembrane region" description="Helical" evidence="2">
    <location>
        <begin position="403"/>
        <end position="426"/>
    </location>
</feature>
<keyword evidence="2" id="KW-0472">Membrane</keyword>
<feature type="compositionally biased region" description="Basic and acidic residues" evidence="1">
    <location>
        <begin position="281"/>
        <end position="295"/>
    </location>
</feature>
<evidence type="ECO:0000256" key="2">
    <source>
        <dbReference type="SAM" id="Phobius"/>
    </source>
</evidence>
<feature type="transmembrane region" description="Helical" evidence="2">
    <location>
        <begin position="34"/>
        <end position="58"/>
    </location>
</feature>
<feature type="transmembrane region" description="Helical" evidence="2">
    <location>
        <begin position="247"/>
        <end position="265"/>
    </location>
</feature>
<feature type="transmembrane region" description="Helical" evidence="2">
    <location>
        <begin position="116"/>
        <end position="145"/>
    </location>
</feature>
<feature type="transmembrane region" description="Helical" evidence="2">
    <location>
        <begin position="516"/>
        <end position="538"/>
    </location>
</feature>
<keyword evidence="2" id="KW-0812">Transmembrane</keyword>
<dbReference type="Proteomes" id="UP000011625">
    <property type="component" value="Unassembled WGS sequence"/>
</dbReference>
<feature type="transmembrane region" description="Helical" evidence="2">
    <location>
        <begin position="438"/>
        <end position="460"/>
    </location>
</feature>
<sequence>MSMTEANWMRHSIQLGIVGVRRILRGLRRNPYQIRLLTVSGIALGIFLGGMGVLFALLLRTLDAPISIPNEVRLTVSALWVGVVWFLGQRALLYWRRPKAEAFVLTTVSTRTAAVSMLLTEFFAACLFLVLPTVLLVGVVGYAFLSPVSLLLVPLAVGLFAASATVVGYALGFVYLVVNARSRRFATQQGQLIVQLVLLAVIAYLVIQFLGEIPAVWDVTSFVWLPTSWLVDLASLGTPVSASLGRALAGVLGSLVVIGGGTLVVEHLAGTYWVTDPGSATRDDGDTAPEPRSHDSGTLAAGISPLVIPRFVGRPTQRVAQLVLLRLRRAPRRLLFLFTLVVSLGIYFGVVYTQLDDPLSLVPVVCALFFPWLAGAAFGLNPLGDEGTVLPATLTSSISGRQFVGGLMLPGLLYGLPITVLCTLVGSMMSSYPLEVQVGFVCISAVLTVVAVGLAPAVGMHSPRFSAVTISQSGGVVPPSMTAIIVYSVLVGLLGGGAIFALLAPASLFEFVTGSLVSVGLLRIGSITGVLGIALVLVRWSYRNTARRFRQYTLD</sequence>
<organism evidence="3 4">
    <name type="scientific">Halococcus salifodinae DSM 8989</name>
    <dbReference type="NCBI Taxonomy" id="1227456"/>
    <lineage>
        <taxon>Archaea</taxon>
        <taxon>Methanobacteriati</taxon>
        <taxon>Methanobacteriota</taxon>
        <taxon>Stenosarchaea group</taxon>
        <taxon>Halobacteria</taxon>
        <taxon>Halobacteriales</taxon>
        <taxon>Halococcaceae</taxon>
        <taxon>Halococcus</taxon>
    </lineage>
</organism>
<feature type="transmembrane region" description="Helical" evidence="2">
    <location>
        <begin position="151"/>
        <end position="178"/>
    </location>
</feature>
<keyword evidence="4" id="KW-1185">Reference proteome</keyword>
<evidence type="ECO:0008006" key="5">
    <source>
        <dbReference type="Google" id="ProtNLM"/>
    </source>
</evidence>
<dbReference type="EMBL" id="AOME01000068">
    <property type="protein sequence ID" value="EMA51260.1"/>
    <property type="molecule type" value="Genomic_DNA"/>
</dbReference>